<feature type="transmembrane region" description="Helical" evidence="5">
    <location>
        <begin position="65"/>
        <end position="86"/>
    </location>
</feature>
<organism evidence="7 8">
    <name type="scientific">Streptosporangium amethystogenes subsp. fukuiense</name>
    <dbReference type="NCBI Taxonomy" id="698418"/>
    <lineage>
        <taxon>Bacteria</taxon>
        <taxon>Bacillati</taxon>
        <taxon>Actinomycetota</taxon>
        <taxon>Actinomycetes</taxon>
        <taxon>Streptosporangiales</taxon>
        <taxon>Streptosporangiaceae</taxon>
        <taxon>Streptosporangium</taxon>
    </lineage>
</organism>
<keyword evidence="2 5" id="KW-0812">Transmembrane</keyword>
<feature type="transmembrane region" description="Helical" evidence="5">
    <location>
        <begin position="12"/>
        <end position="32"/>
    </location>
</feature>
<evidence type="ECO:0000256" key="2">
    <source>
        <dbReference type="ARBA" id="ARBA00022692"/>
    </source>
</evidence>
<comment type="caution">
    <text evidence="7">The sequence shown here is derived from an EMBL/GenBank/DDBJ whole genome shotgun (WGS) entry which is preliminary data.</text>
</comment>
<keyword evidence="4 5" id="KW-0472">Membrane</keyword>
<evidence type="ECO:0000256" key="1">
    <source>
        <dbReference type="ARBA" id="ARBA00004141"/>
    </source>
</evidence>
<protein>
    <submittedName>
        <fullName evidence="7">MauE/DoxX family redox-associated membrane protein</fullName>
    </submittedName>
</protein>
<dbReference type="Pfam" id="PF07291">
    <property type="entry name" value="MauE"/>
    <property type="match status" value="1"/>
</dbReference>
<dbReference type="PROSITE" id="PS51257">
    <property type="entry name" value="PROKAR_LIPOPROTEIN"/>
    <property type="match status" value="1"/>
</dbReference>
<comment type="subcellular location">
    <subcellularLocation>
        <location evidence="1">Membrane</location>
        <topology evidence="1">Multi-pass membrane protein</topology>
    </subcellularLocation>
</comment>
<accession>A0ABW2SZC1</accession>
<keyword evidence="3 5" id="KW-1133">Transmembrane helix</keyword>
<dbReference type="Proteomes" id="UP001596514">
    <property type="component" value="Unassembled WGS sequence"/>
</dbReference>
<name>A0ABW2SZC1_9ACTN</name>
<keyword evidence="8" id="KW-1185">Reference proteome</keyword>
<proteinExistence type="predicted"/>
<evidence type="ECO:0000256" key="5">
    <source>
        <dbReference type="SAM" id="Phobius"/>
    </source>
</evidence>
<feature type="domain" description="Methylamine utilisation protein MauE" evidence="6">
    <location>
        <begin position="13"/>
        <end position="150"/>
    </location>
</feature>
<sequence length="198" mass="20495">MQRLGRLLLTLVNYLSIGCACLIIAVFALSALSKLRSRKAFGEFLAATRTLLATSVRASQVSGTAARTAGMMVVAAEVAITVLVALPSTARAGFGVAALLLLCFSVAIVATLRRGVRTECRCFGPSSAPLSRRHLVRNGVLLVVALGGLITAEGRGERVHPAGVAIAVGAALVAAALVVRFDDLADLFVTPANERRGS</sequence>
<gene>
    <name evidence="7" type="ORF">ACFQVD_15055</name>
</gene>
<reference evidence="8" key="1">
    <citation type="journal article" date="2019" name="Int. J. Syst. Evol. Microbiol.">
        <title>The Global Catalogue of Microorganisms (GCM) 10K type strain sequencing project: providing services to taxonomists for standard genome sequencing and annotation.</title>
        <authorList>
            <consortium name="The Broad Institute Genomics Platform"/>
            <consortium name="The Broad Institute Genome Sequencing Center for Infectious Disease"/>
            <person name="Wu L."/>
            <person name="Ma J."/>
        </authorList>
    </citation>
    <scope>NUCLEOTIDE SEQUENCE [LARGE SCALE GENOMIC DNA]</scope>
    <source>
        <strain evidence="8">JCM 10083</strain>
    </source>
</reference>
<evidence type="ECO:0000256" key="3">
    <source>
        <dbReference type="ARBA" id="ARBA00022989"/>
    </source>
</evidence>
<feature type="transmembrane region" description="Helical" evidence="5">
    <location>
        <begin position="134"/>
        <end position="152"/>
    </location>
</feature>
<feature type="transmembrane region" description="Helical" evidence="5">
    <location>
        <begin position="158"/>
        <end position="179"/>
    </location>
</feature>
<evidence type="ECO:0000259" key="6">
    <source>
        <dbReference type="Pfam" id="PF07291"/>
    </source>
</evidence>
<dbReference type="EMBL" id="JBHTEE010000001">
    <property type="protein sequence ID" value="MFC7601413.1"/>
    <property type="molecule type" value="Genomic_DNA"/>
</dbReference>
<dbReference type="RefSeq" id="WP_343982644.1">
    <property type="nucleotide sequence ID" value="NZ_BAAAGK010000253.1"/>
</dbReference>
<evidence type="ECO:0000313" key="8">
    <source>
        <dbReference type="Proteomes" id="UP001596514"/>
    </source>
</evidence>
<evidence type="ECO:0000256" key="4">
    <source>
        <dbReference type="ARBA" id="ARBA00023136"/>
    </source>
</evidence>
<dbReference type="InterPro" id="IPR009908">
    <property type="entry name" value="Methylamine_util_MauE"/>
</dbReference>
<feature type="transmembrane region" description="Helical" evidence="5">
    <location>
        <begin position="92"/>
        <end position="113"/>
    </location>
</feature>
<evidence type="ECO:0000313" key="7">
    <source>
        <dbReference type="EMBL" id="MFC7601413.1"/>
    </source>
</evidence>